<name>A0A4Q8AKA9_9MICO</name>
<proteinExistence type="predicted"/>
<keyword evidence="2" id="KW-0175">Coiled coil</keyword>
<evidence type="ECO:0000256" key="3">
    <source>
        <dbReference type="SAM" id="MobiDB-lite"/>
    </source>
</evidence>
<dbReference type="InterPro" id="IPR010090">
    <property type="entry name" value="Phage_tape_meas"/>
</dbReference>
<feature type="domain" description="Phage tail tape measure protein" evidence="4">
    <location>
        <begin position="95"/>
        <end position="295"/>
    </location>
</feature>
<evidence type="ECO:0000259" key="4">
    <source>
        <dbReference type="Pfam" id="PF10145"/>
    </source>
</evidence>
<feature type="compositionally biased region" description="Gly residues" evidence="3">
    <location>
        <begin position="831"/>
        <end position="841"/>
    </location>
</feature>
<organism evidence="5 6">
    <name type="scientific">Microterricola gilva</name>
    <dbReference type="NCBI Taxonomy" id="393267"/>
    <lineage>
        <taxon>Bacteria</taxon>
        <taxon>Bacillati</taxon>
        <taxon>Actinomycetota</taxon>
        <taxon>Actinomycetes</taxon>
        <taxon>Micrococcales</taxon>
        <taxon>Microbacteriaceae</taxon>
        <taxon>Microterricola</taxon>
    </lineage>
</organism>
<protein>
    <submittedName>
        <fullName evidence="5">TP901 family phage tail tape measure protein</fullName>
    </submittedName>
</protein>
<keyword evidence="1" id="KW-1188">Viral release from host cell</keyword>
<evidence type="ECO:0000256" key="1">
    <source>
        <dbReference type="ARBA" id="ARBA00022612"/>
    </source>
</evidence>
<dbReference type="PANTHER" id="PTHR37813:SF1">
    <property type="entry name" value="FELS-2 PROPHAGE PROTEIN"/>
    <property type="match status" value="1"/>
</dbReference>
<dbReference type="EMBL" id="SHLC01000001">
    <property type="protein sequence ID" value="RZU64940.1"/>
    <property type="molecule type" value="Genomic_DNA"/>
</dbReference>
<accession>A0A4Q8AKA9</accession>
<dbReference type="OrthoDB" id="2183194at2"/>
<reference evidence="5 6" key="1">
    <citation type="submission" date="2019-02" db="EMBL/GenBank/DDBJ databases">
        <title>Sequencing the genomes of 1000 actinobacteria strains.</title>
        <authorList>
            <person name="Klenk H.-P."/>
        </authorList>
    </citation>
    <scope>NUCLEOTIDE SEQUENCE [LARGE SCALE GENOMIC DNA]</scope>
    <source>
        <strain evidence="5 6">DSM 18319</strain>
    </source>
</reference>
<evidence type="ECO:0000313" key="5">
    <source>
        <dbReference type="EMBL" id="RZU64940.1"/>
    </source>
</evidence>
<gene>
    <name evidence="5" type="ORF">EV379_1251</name>
</gene>
<sequence length="945" mass="97331">MGKRVTSVDLRLQYAEFVGGMEKSAQKVRELGTETEKLAAKKEAFQQLGTTALAVGTMAAVGVGLAVAKFSEFDAAMSSVQAATHESTGNMQLMREAAIEAGADTVFTATEAANAVEELAKAGVETADVLGGALAGSLDLASAGELGVAEAAEIAATAMTQFKLAGKDVPHIADLLAAGAGKAQGSVQDLSMALNQGGLVAAQTGLSIEEATGTLSAFASAGLLGSDAGTSFKTMLQRLTPQSAEAREKMEELGISAYDAQGQFVGMEKFAGILQKSLKGLTPEARNAALGVMFGSDAVRAAAVVFEQGAEGIGEWIDKVDDAGYAALTARIKLDNLNGDVEKLGGSFDTALIQSGAAANDVLRSLTRTATEAVDAYNEMPDWAQGVALSIGGVTAAVGLGSAAFLLGVPRIAAYRGALATLGPTAQKTAAAVGLVGKSVGVVMALGFAHEVRGWAQDLTGATTSADGFVKALDNSASASSILDKALGGNELDVFGSRAAKARGNILQLTGGMSGFNSVFADVQNSLVGTIAEVGTFGLIDTTLGTSKKNLAELDQALSVMVNGGNVDKAKEVWEALVKQTDGSKESIKKLKEMFPEYSSASRDAAKNTEVTVEEIAGLDDVANRTTESISALADEIAGFGRAQFNVNATAREFEASIDDAAAALQRQKDAFIEVQEEAYKAANDGSLDGFVGTLDGFIASLDIATESGRENQAALDAIAKSANDAAAAIVLNGGSTDESSAAIERGREALVLQLEQFGVTGEAAQDYIDKLLSTPAEIKTQAVLMGVDLAQEQIDQLVANNSGRVIDIQTRATLPDLNGDASGSGRPGLADGGEIPGSGGPRQDNILIRASVGEHMFDAEDVRRMGGQSAVYKFRQSLYDGAQRYADGGEVRYMRSPQTNTPAVAASTGATYAPTWQISANGTDPLVVAAELDAKQKFRMRSGL</sequence>
<dbReference type="AlphaFoldDB" id="A0A4Q8AKA9"/>
<comment type="caution">
    <text evidence="5">The sequence shown here is derived from an EMBL/GenBank/DDBJ whole genome shotgun (WGS) entry which is preliminary data.</text>
</comment>
<dbReference type="NCBIfam" id="TIGR01760">
    <property type="entry name" value="tape_meas_TP901"/>
    <property type="match status" value="1"/>
</dbReference>
<evidence type="ECO:0000313" key="6">
    <source>
        <dbReference type="Proteomes" id="UP000291483"/>
    </source>
</evidence>
<dbReference type="Proteomes" id="UP000291483">
    <property type="component" value="Unassembled WGS sequence"/>
</dbReference>
<dbReference type="RefSeq" id="WP_130505364.1">
    <property type="nucleotide sequence ID" value="NZ_SHLC01000001.1"/>
</dbReference>
<dbReference type="PANTHER" id="PTHR37813">
    <property type="entry name" value="FELS-2 PROPHAGE PROTEIN"/>
    <property type="match status" value="1"/>
</dbReference>
<keyword evidence="6" id="KW-1185">Reference proteome</keyword>
<feature type="region of interest" description="Disordered" evidence="3">
    <location>
        <begin position="818"/>
        <end position="845"/>
    </location>
</feature>
<dbReference type="Pfam" id="PF10145">
    <property type="entry name" value="PhageMin_Tail"/>
    <property type="match status" value="1"/>
</dbReference>
<feature type="coiled-coil region" evidence="2">
    <location>
        <begin position="651"/>
        <end position="678"/>
    </location>
</feature>
<evidence type="ECO:0000256" key="2">
    <source>
        <dbReference type="SAM" id="Coils"/>
    </source>
</evidence>